<dbReference type="RefSeq" id="WP_224390692.1">
    <property type="nucleotide sequence ID" value="NZ_CP075935.1"/>
</dbReference>
<name>A0A8H9UYC1_CLOPF</name>
<comment type="caution">
    <text evidence="1">The sequence shown here is derived from an EMBL/GenBank/DDBJ whole genome shotgun (WGS) entry which is preliminary data.</text>
</comment>
<dbReference type="AlphaFoldDB" id="A0A8H9UYC1"/>
<dbReference type="EMBL" id="DACTCB010000031">
    <property type="protein sequence ID" value="HAT4309347.1"/>
    <property type="molecule type" value="Genomic_DNA"/>
</dbReference>
<protein>
    <submittedName>
        <fullName evidence="1">Uncharacterized protein</fullName>
    </submittedName>
</protein>
<organism evidence="1">
    <name type="scientific">Clostridium perfringens</name>
    <dbReference type="NCBI Taxonomy" id="1502"/>
    <lineage>
        <taxon>Bacteria</taxon>
        <taxon>Bacillati</taxon>
        <taxon>Bacillota</taxon>
        <taxon>Clostridia</taxon>
        <taxon>Eubacteriales</taxon>
        <taxon>Clostridiaceae</taxon>
        <taxon>Clostridium</taxon>
    </lineage>
</organism>
<accession>A0A8H9UYC1</accession>
<gene>
    <name evidence="1" type="ORF">I9080_003202</name>
</gene>
<reference evidence="1" key="2">
    <citation type="submission" date="2020-07" db="EMBL/GenBank/DDBJ databases">
        <authorList>
            <consortium name="NCBI Pathogen Detection Project"/>
        </authorList>
    </citation>
    <scope>NUCLEOTIDE SEQUENCE</scope>
    <source>
        <strain evidence="1">C8</strain>
    </source>
</reference>
<dbReference type="Proteomes" id="UP000859547">
    <property type="component" value="Unassembled WGS sequence"/>
</dbReference>
<evidence type="ECO:0000313" key="1">
    <source>
        <dbReference type="EMBL" id="HAT4309347.1"/>
    </source>
</evidence>
<proteinExistence type="predicted"/>
<sequence>MTTNILSNNNIHKNSNYIPKFKNICSTNFKPSTTIEIYLLKKKRYKIKFYEKEDFLISKIKNSKTKDSVMAVYSYLIKLAETQFKSSELSFSLREFLKSFNGYHSKISLATLSNRFNTLKSLGLLQIKKVKQQCKYILTRYSKEFFKEYNLDGNLDGNLNSQKSSSDFEKTNVEGGESFSNSELPNSFTIPFTSSKVNSELNIFDEIENLSKRYKGVSCSVYASKSQLKKIARGLLVQMELNSNTLHDNCVQWLVNYKCSTLKKKIDLKGAVEYVRAIIMDKLELVSKPEFNPPIFLMKSIQSTVNFTQRNYSEEELKELEDVWLDAFLNGNAFETNNNYDYIAAEEENSNIISDFESSKENLNNNHTIGSKDLIDLMSIKSNLKNGLLSQITGFNYNTYLEYAVNNLKIDGSNLLMSFDAEVKKNVSNMRGYIGIIKGLVEIFSDLKLVIQ</sequence>
<reference evidence="1" key="1">
    <citation type="journal article" date="2018" name="Genome Biol.">
        <title>SKESA: strategic k-mer extension for scrupulous assemblies.</title>
        <authorList>
            <person name="Souvorov A."/>
            <person name="Agarwala R."/>
            <person name="Lipman D.J."/>
        </authorList>
    </citation>
    <scope>NUCLEOTIDE SEQUENCE</scope>
    <source>
        <strain evidence="1">C8</strain>
    </source>
</reference>